<evidence type="ECO:0000256" key="8">
    <source>
        <dbReference type="ARBA" id="ARBA00048679"/>
    </source>
</evidence>
<evidence type="ECO:0000256" key="5">
    <source>
        <dbReference type="ARBA" id="ARBA00022777"/>
    </source>
</evidence>
<gene>
    <name evidence="11" type="ORF">TVAG_020880</name>
</gene>
<dbReference type="SMR" id="A2DH70"/>
<keyword evidence="6" id="KW-0067">ATP-binding</keyword>
<keyword evidence="3" id="KW-0808">Transferase</keyword>
<dbReference type="GO" id="GO:0005524">
    <property type="term" value="F:ATP binding"/>
    <property type="evidence" value="ECO:0007669"/>
    <property type="project" value="UniProtKB-KW"/>
</dbReference>
<reference evidence="11" key="1">
    <citation type="submission" date="2006-10" db="EMBL/GenBank/DDBJ databases">
        <authorList>
            <person name="Amadeo P."/>
            <person name="Zhao Q."/>
            <person name="Wortman J."/>
            <person name="Fraser-Liggett C."/>
            <person name="Carlton J."/>
        </authorList>
    </citation>
    <scope>NUCLEOTIDE SEQUENCE</scope>
    <source>
        <strain evidence="11">G3</strain>
    </source>
</reference>
<dbReference type="SMART" id="SM00220">
    <property type="entry name" value="S_TKc"/>
    <property type="match status" value="1"/>
</dbReference>
<dbReference type="PROSITE" id="PS50011">
    <property type="entry name" value="PROTEIN_KINASE_DOM"/>
    <property type="match status" value="1"/>
</dbReference>
<accession>A2DH70</accession>
<dbReference type="PANTHER" id="PTHR24356">
    <property type="entry name" value="SERINE/THREONINE-PROTEIN KINASE"/>
    <property type="match status" value="1"/>
</dbReference>
<feature type="domain" description="Protein kinase" evidence="10">
    <location>
        <begin position="330"/>
        <end position="591"/>
    </location>
</feature>
<dbReference type="InterPro" id="IPR050236">
    <property type="entry name" value="Ser_Thr_kinase_AGC"/>
</dbReference>
<evidence type="ECO:0000256" key="7">
    <source>
        <dbReference type="ARBA" id="ARBA00047899"/>
    </source>
</evidence>
<dbReference type="EMBL" id="DS113200">
    <property type="protein sequence ID" value="EAY20143.1"/>
    <property type="molecule type" value="Genomic_DNA"/>
</dbReference>
<evidence type="ECO:0000256" key="2">
    <source>
        <dbReference type="ARBA" id="ARBA00022527"/>
    </source>
</evidence>
<organism evidence="11 12">
    <name type="scientific">Trichomonas vaginalis (strain ATCC PRA-98 / G3)</name>
    <dbReference type="NCBI Taxonomy" id="412133"/>
    <lineage>
        <taxon>Eukaryota</taxon>
        <taxon>Metamonada</taxon>
        <taxon>Parabasalia</taxon>
        <taxon>Trichomonadida</taxon>
        <taxon>Trichomonadidae</taxon>
        <taxon>Trichomonas</taxon>
    </lineage>
</organism>
<sequence>MKKLAMLRQCSGKITHVTLLDLQMLEVQDDVINFNFYTRIFELLNSQHLIISSIEPPKTNESTQDTGILKKVQQAINNLKKCDYAHLFKITDNVIKLLTQLLRSAENDQISLYVARLLKPLTQIKRIQQILENRRLPNGIFLPPLKGKASKKLEIAPGMQDEVICRICEKPVPKSHFVKHIETCYRAYQAQQSQVQIDGDMNKIIQEFKALAKIKWPVSQENILNVLVPLHMILLLKSALKTTDNFENQFQTCLSVLSTLPVVIQFTQSFNDSLNDLINRSIGILKSKVCVSYKSFQLNKEAQELTLSPSQSLSPSTSFSGQTDMSIASFTILKQISKGAYARVYLAEKNSTKDKYAIKVISKDKLHTTEIVKHHLLHEKDFLFQLRSNFIVKIYSSFIGEKNLYIVMDYISNGDLKHILDNYEVFDEVHATICTAQIVLALRDLRRNKFVHRDLKPDNVLLDGDGYLKLIDFGLSSEIMQNEIVDTTGTLGYCSPEVLTNQATTYSSDYWSLGCMIYEFLFGMPPFNAENATKTIENTLKINYEVDLSLTANPDNDLHDALDLISKLLVFEPEKRLGQNSFEDIMNHPWFKDIDWENVPELNDIEKPEEFNSKRKVIDTNSKEYLDIMSDMQSSQKIRNEFSSYSSCSSDEDDDFSKFNQVSTTYQIDKLRQEMASEHIKIPDDDCDDACPIVPYLTPRSNTPLQSMAKVVPSPRSPKATPSGSMTFE</sequence>
<evidence type="ECO:0000256" key="3">
    <source>
        <dbReference type="ARBA" id="ARBA00022679"/>
    </source>
</evidence>
<feature type="region of interest" description="Disordered" evidence="9">
    <location>
        <begin position="698"/>
        <end position="729"/>
    </location>
</feature>
<dbReference type="RefSeq" id="XP_001581129.1">
    <property type="nucleotide sequence ID" value="XM_001581079.1"/>
</dbReference>
<dbReference type="GO" id="GO:0004674">
    <property type="term" value="F:protein serine/threonine kinase activity"/>
    <property type="evidence" value="ECO:0000318"/>
    <property type="project" value="GO_Central"/>
</dbReference>
<dbReference type="Gene3D" id="3.30.200.20">
    <property type="entry name" value="Phosphorylase Kinase, domain 1"/>
    <property type="match status" value="1"/>
</dbReference>
<dbReference type="FunFam" id="3.30.200.20:FF:001343">
    <property type="entry name" value="Serine/threonine-protein kinase ppk31"/>
    <property type="match status" value="1"/>
</dbReference>
<dbReference type="GO" id="GO:0035556">
    <property type="term" value="P:intracellular signal transduction"/>
    <property type="evidence" value="ECO:0000318"/>
    <property type="project" value="GO_Central"/>
</dbReference>
<comment type="catalytic activity">
    <reaction evidence="8">
        <text>L-seryl-[protein] + ATP = O-phospho-L-seryl-[protein] + ADP + H(+)</text>
        <dbReference type="Rhea" id="RHEA:17989"/>
        <dbReference type="Rhea" id="RHEA-COMP:9863"/>
        <dbReference type="Rhea" id="RHEA-COMP:11604"/>
        <dbReference type="ChEBI" id="CHEBI:15378"/>
        <dbReference type="ChEBI" id="CHEBI:29999"/>
        <dbReference type="ChEBI" id="CHEBI:30616"/>
        <dbReference type="ChEBI" id="CHEBI:83421"/>
        <dbReference type="ChEBI" id="CHEBI:456216"/>
        <dbReference type="EC" id="2.7.11.1"/>
    </reaction>
</comment>
<name>A2DH70_TRIV3</name>
<dbReference type="SUPFAM" id="SSF56112">
    <property type="entry name" value="Protein kinase-like (PK-like)"/>
    <property type="match status" value="1"/>
</dbReference>
<evidence type="ECO:0000256" key="4">
    <source>
        <dbReference type="ARBA" id="ARBA00022741"/>
    </source>
</evidence>
<keyword evidence="12" id="KW-1185">Reference proteome</keyword>
<keyword evidence="5 11" id="KW-0418">Kinase</keyword>
<dbReference type="Proteomes" id="UP000001542">
    <property type="component" value="Unassembled WGS sequence"/>
</dbReference>
<dbReference type="InterPro" id="IPR008271">
    <property type="entry name" value="Ser/Thr_kinase_AS"/>
</dbReference>
<dbReference type="STRING" id="5722.A2DH70"/>
<dbReference type="KEGG" id="tva:5465696"/>
<dbReference type="VEuPathDB" id="TrichDB:TVAGG3_0677070"/>
<dbReference type="eggNOG" id="KOG0606">
    <property type="taxonomic scope" value="Eukaryota"/>
</dbReference>
<keyword evidence="2" id="KW-0723">Serine/threonine-protein kinase</keyword>
<evidence type="ECO:0000256" key="1">
    <source>
        <dbReference type="ARBA" id="ARBA00012513"/>
    </source>
</evidence>
<evidence type="ECO:0000256" key="6">
    <source>
        <dbReference type="ARBA" id="ARBA00022840"/>
    </source>
</evidence>
<reference evidence="11" key="2">
    <citation type="journal article" date="2007" name="Science">
        <title>Draft genome sequence of the sexually transmitted pathogen Trichomonas vaginalis.</title>
        <authorList>
            <person name="Carlton J.M."/>
            <person name="Hirt R.P."/>
            <person name="Silva J.C."/>
            <person name="Delcher A.L."/>
            <person name="Schatz M."/>
            <person name="Zhao Q."/>
            <person name="Wortman J.R."/>
            <person name="Bidwell S.L."/>
            <person name="Alsmark U.C.M."/>
            <person name="Besteiro S."/>
            <person name="Sicheritz-Ponten T."/>
            <person name="Noel C.J."/>
            <person name="Dacks J.B."/>
            <person name="Foster P.G."/>
            <person name="Simillion C."/>
            <person name="Van de Peer Y."/>
            <person name="Miranda-Saavedra D."/>
            <person name="Barton G.J."/>
            <person name="Westrop G.D."/>
            <person name="Mueller S."/>
            <person name="Dessi D."/>
            <person name="Fiori P.L."/>
            <person name="Ren Q."/>
            <person name="Paulsen I."/>
            <person name="Zhang H."/>
            <person name="Bastida-Corcuera F.D."/>
            <person name="Simoes-Barbosa A."/>
            <person name="Brown M.T."/>
            <person name="Hayes R.D."/>
            <person name="Mukherjee M."/>
            <person name="Okumura C.Y."/>
            <person name="Schneider R."/>
            <person name="Smith A.J."/>
            <person name="Vanacova S."/>
            <person name="Villalvazo M."/>
            <person name="Haas B.J."/>
            <person name="Pertea M."/>
            <person name="Feldblyum T.V."/>
            <person name="Utterback T.R."/>
            <person name="Shu C.L."/>
            <person name="Osoegawa K."/>
            <person name="de Jong P.J."/>
            <person name="Hrdy I."/>
            <person name="Horvathova L."/>
            <person name="Zubacova Z."/>
            <person name="Dolezal P."/>
            <person name="Malik S.B."/>
            <person name="Logsdon J.M. Jr."/>
            <person name="Henze K."/>
            <person name="Gupta A."/>
            <person name="Wang C.C."/>
            <person name="Dunne R.L."/>
            <person name="Upcroft J.A."/>
            <person name="Upcroft P."/>
            <person name="White O."/>
            <person name="Salzberg S.L."/>
            <person name="Tang P."/>
            <person name="Chiu C.-H."/>
            <person name="Lee Y.-S."/>
            <person name="Embley T.M."/>
            <person name="Coombs G.H."/>
            <person name="Mottram J.C."/>
            <person name="Tachezy J."/>
            <person name="Fraser-Liggett C.M."/>
            <person name="Johnson P.J."/>
        </authorList>
    </citation>
    <scope>NUCLEOTIDE SEQUENCE [LARGE SCALE GENOMIC DNA]</scope>
    <source>
        <strain evidence="11">G3</strain>
    </source>
</reference>
<dbReference type="AlphaFoldDB" id="A2DH70"/>
<protein>
    <recommendedName>
        <fullName evidence="1">non-specific serine/threonine protein kinase</fullName>
        <ecNumber evidence="1">2.7.11.1</ecNumber>
    </recommendedName>
</protein>
<dbReference type="Gene3D" id="1.10.510.10">
    <property type="entry name" value="Transferase(Phosphotransferase) domain 1"/>
    <property type="match status" value="1"/>
</dbReference>
<evidence type="ECO:0000313" key="12">
    <source>
        <dbReference type="Proteomes" id="UP000001542"/>
    </source>
</evidence>
<feature type="compositionally biased region" description="Polar residues" evidence="9">
    <location>
        <begin position="720"/>
        <end position="729"/>
    </location>
</feature>
<dbReference type="EC" id="2.7.11.1" evidence="1"/>
<dbReference type="Pfam" id="PF00069">
    <property type="entry name" value="Pkinase"/>
    <property type="match status" value="1"/>
</dbReference>
<comment type="catalytic activity">
    <reaction evidence="7">
        <text>L-threonyl-[protein] + ATP = O-phospho-L-threonyl-[protein] + ADP + H(+)</text>
        <dbReference type="Rhea" id="RHEA:46608"/>
        <dbReference type="Rhea" id="RHEA-COMP:11060"/>
        <dbReference type="Rhea" id="RHEA-COMP:11605"/>
        <dbReference type="ChEBI" id="CHEBI:15378"/>
        <dbReference type="ChEBI" id="CHEBI:30013"/>
        <dbReference type="ChEBI" id="CHEBI:30616"/>
        <dbReference type="ChEBI" id="CHEBI:61977"/>
        <dbReference type="ChEBI" id="CHEBI:456216"/>
        <dbReference type="EC" id="2.7.11.1"/>
    </reaction>
</comment>
<proteinExistence type="predicted"/>
<dbReference type="CDD" id="cd05579">
    <property type="entry name" value="STKc_MAST_like"/>
    <property type="match status" value="1"/>
</dbReference>
<dbReference type="InterPro" id="IPR000719">
    <property type="entry name" value="Prot_kinase_dom"/>
</dbReference>
<evidence type="ECO:0000256" key="9">
    <source>
        <dbReference type="SAM" id="MobiDB-lite"/>
    </source>
</evidence>
<dbReference type="InParanoid" id="A2DH70"/>
<dbReference type="FunFam" id="1.10.510.10:FF:000571">
    <property type="entry name" value="Maternal embryonic leucine zipper kinase"/>
    <property type="match status" value="1"/>
</dbReference>
<keyword evidence="4" id="KW-0547">Nucleotide-binding</keyword>
<evidence type="ECO:0000313" key="11">
    <source>
        <dbReference type="EMBL" id="EAY20143.1"/>
    </source>
</evidence>
<dbReference type="VEuPathDB" id="TrichDB:TVAG_020880"/>
<dbReference type="PANTHER" id="PTHR24356:SF1">
    <property type="entry name" value="SERINE_THREONINE-PROTEIN KINASE GREATWALL"/>
    <property type="match status" value="1"/>
</dbReference>
<dbReference type="InterPro" id="IPR011009">
    <property type="entry name" value="Kinase-like_dom_sf"/>
</dbReference>
<dbReference type="PROSITE" id="PS00108">
    <property type="entry name" value="PROTEIN_KINASE_ST"/>
    <property type="match status" value="1"/>
</dbReference>
<dbReference type="OrthoDB" id="162894at2759"/>
<evidence type="ECO:0000259" key="10">
    <source>
        <dbReference type="PROSITE" id="PS50011"/>
    </source>
</evidence>